<protein>
    <recommendedName>
        <fullName evidence="3">Calcium-activated chloride channel N-terminal domain-containing protein</fullName>
    </recommendedName>
</protein>
<dbReference type="Pfam" id="PF08434">
    <property type="entry name" value="CLCA"/>
    <property type="match status" value="1"/>
</dbReference>
<dbReference type="InterPro" id="IPR013642">
    <property type="entry name" value="CLCA_N"/>
</dbReference>
<dbReference type="EMBL" id="OU895880">
    <property type="protein sequence ID" value="CAG9810973.1"/>
    <property type="molecule type" value="Genomic_DNA"/>
</dbReference>
<dbReference type="NCBIfam" id="NF041940">
    <property type="entry name" value="choice_anch_X"/>
    <property type="match status" value="1"/>
</dbReference>
<organism evidence="4 5">
    <name type="scientific">Chironomus riparius</name>
    <dbReference type="NCBI Taxonomy" id="315576"/>
    <lineage>
        <taxon>Eukaryota</taxon>
        <taxon>Metazoa</taxon>
        <taxon>Ecdysozoa</taxon>
        <taxon>Arthropoda</taxon>
        <taxon>Hexapoda</taxon>
        <taxon>Insecta</taxon>
        <taxon>Pterygota</taxon>
        <taxon>Neoptera</taxon>
        <taxon>Endopterygota</taxon>
        <taxon>Diptera</taxon>
        <taxon>Nematocera</taxon>
        <taxon>Chironomoidea</taxon>
        <taxon>Chironomidae</taxon>
        <taxon>Chironominae</taxon>
        <taxon>Chironomus</taxon>
    </lineage>
</organism>
<reference evidence="4" key="1">
    <citation type="submission" date="2022-01" db="EMBL/GenBank/DDBJ databases">
        <authorList>
            <person name="King R."/>
        </authorList>
    </citation>
    <scope>NUCLEOTIDE SEQUENCE</scope>
</reference>
<evidence type="ECO:0000313" key="4">
    <source>
        <dbReference type="EMBL" id="CAG9810973.1"/>
    </source>
</evidence>
<evidence type="ECO:0000313" key="5">
    <source>
        <dbReference type="Proteomes" id="UP001153620"/>
    </source>
</evidence>
<keyword evidence="1" id="KW-0812">Transmembrane</keyword>
<gene>
    <name evidence="4" type="ORF">CHIRRI_LOCUS13783</name>
</gene>
<keyword evidence="2" id="KW-0732">Signal</keyword>
<dbReference type="OrthoDB" id="687730at2759"/>
<dbReference type="AlphaFoldDB" id="A0A9N9WYF9"/>
<reference evidence="4" key="2">
    <citation type="submission" date="2022-10" db="EMBL/GenBank/DDBJ databases">
        <authorList>
            <consortium name="ENA_rothamsted_submissions"/>
            <consortium name="culmorum"/>
            <person name="King R."/>
        </authorList>
    </citation>
    <scope>NUCLEOTIDE SEQUENCE</scope>
</reference>
<evidence type="ECO:0000256" key="2">
    <source>
        <dbReference type="SAM" id="SignalP"/>
    </source>
</evidence>
<dbReference type="Proteomes" id="UP001153620">
    <property type="component" value="Chromosome 4"/>
</dbReference>
<feature type="transmembrane region" description="Helical" evidence="1">
    <location>
        <begin position="881"/>
        <end position="905"/>
    </location>
</feature>
<feature type="chain" id="PRO_5040509344" description="Calcium-activated chloride channel N-terminal domain-containing protein" evidence="2">
    <location>
        <begin position="22"/>
        <end position="1134"/>
    </location>
</feature>
<name>A0A9N9WYF9_9DIPT</name>
<keyword evidence="1" id="KW-0472">Membrane</keyword>
<keyword evidence="5" id="KW-1185">Reference proteome</keyword>
<evidence type="ECO:0000259" key="3">
    <source>
        <dbReference type="Pfam" id="PF08434"/>
    </source>
</evidence>
<dbReference type="GO" id="GO:0032991">
    <property type="term" value="C:protein-containing complex"/>
    <property type="evidence" value="ECO:0007669"/>
    <property type="project" value="UniProtKB-ARBA"/>
</dbReference>
<dbReference type="Gene3D" id="3.40.50.410">
    <property type="entry name" value="von Willebrand factor, type A domain"/>
    <property type="match status" value="1"/>
</dbReference>
<keyword evidence="1" id="KW-1133">Transmembrane helix</keyword>
<accession>A0A9N9WYF9</accession>
<evidence type="ECO:0000256" key="1">
    <source>
        <dbReference type="SAM" id="Phobius"/>
    </source>
</evidence>
<proteinExistence type="predicted"/>
<dbReference type="SUPFAM" id="SSF53300">
    <property type="entry name" value="vWA-like"/>
    <property type="match status" value="1"/>
</dbReference>
<feature type="signal peptide" evidence="2">
    <location>
        <begin position="1"/>
        <end position="21"/>
    </location>
</feature>
<feature type="domain" description="Calcium-activated chloride channel N-terminal" evidence="3">
    <location>
        <begin position="24"/>
        <end position="167"/>
    </location>
</feature>
<sequence>MKMSSLVKLLCLMLCIVCAQSVIVRNGVYDNLVIEIQKDVSDEDCSRFLATLENTLSASSQHLHQSLDGRIYFSSFEIIIPSTWSYNCLTNSSTVTSYNGASTDVQITKSNPIFGDYLWTQQSGGCGEHGDQIYVSERSIRDDFQNIEKKFANEFMKYRYGVFDKNGFDGDAIYPKCSASGNPMCTDALALDSHSYNKYMPTKQNQLCDRMSPMDVILRNVDFNGTQRNQNFTAPTFNYVRKMSTRYMLLLDDHADISIRDSFGFLRDSIRKWLDKDLIHHGTEVGIIKLNSNNASDPIKSISGSDDREEIMSNLPFSVTNRGGYGKCNVYPAIMKSVNIMQERSNVHGDAISSIILIGPGMYNCSEEIMTEIIEKCKSANIKIVTVNYPIIGINRVPMDELAIKTEGEAFTVLEKKKNEDKSSLATFFELTNVFMYISAKFHHGDASELPIEIYRKELIDSNTSGDSTKSRTYTDSFNVDDTTKNINFFVYNYDRKELGSVIEDISLTSPNQVSFSRISELRSDYHQLTLVGNLSGIGSWHYNIKRFYGNQQPHFVQVLAYPKIDTNNFITARAWIKRPSTGAPNIIYAEVMQGSLPILDALVEVVVRQPSGRDERIQLFDSGNSDPDVTKGDGVYSRYYTVDEPGMYRFSIKITDNGNTAYSQIDRDPSKQIHCCGSAITTQSKQPVTPFTRYITPITLFISAEEIENEKSKIPFIGRIGDLHVVPQTTNGSEKVTLEWTGPDTGSEISQISYEIRYTFNLKDIVDNFDVIGTVLHLGETIPHSIGQGASVTLNLANEHGLIGVPFYVAIRTINEEVSTGPISNVVRVFVPKRRPTASPSYTHIDNDMYESDPSMEPVDDDETVGIFRNAKLAGIPWQILVPVIICCIIVFIIITIYCWCCVFRKRTYSDAKKPTKSPSKPSISVITPTTPSYQPQPVQQNQYHMDPVTNGNSHHSYLVDVPDHHTIGLPMMDDDMMKPDFSDHDKMLIEEMKQQQRFQQQALLDAYGDQQQILSSTLTRNGQYLSPYESWSASTLLAEHEVRQSPLDHEGSIMYVDANGEMVPPIPPHPYNVNNGGTYGYVDQIRQPPPTYTSVYRPLVRGVPGQGSMQSVVSSAMMSNGDPKKIRNVTMV</sequence>
<dbReference type="InterPro" id="IPR036465">
    <property type="entry name" value="vWFA_dom_sf"/>
</dbReference>